<dbReference type="PANTHER" id="PTHR24321">
    <property type="entry name" value="DEHYDROGENASES, SHORT CHAIN"/>
    <property type="match status" value="1"/>
</dbReference>
<protein>
    <submittedName>
        <fullName evidence="3">SDR family NAD(P)-dependent oxidoreductase</fullName>
        <ecNumber evidence="3">1.1.1.-</ecNumber>
    </submittedName>
</protein>
<evidence type="ECO:0000313" key="3">
    <source>
        <dbReference type="EMBL" id="MFC5419838.1"/>
    </source>
</evidence>
<sequence length="274" mass="28767">MTKRLEGKVAIVAGAGSIGPGWGNGKATATVFAREGAKVVCADRNLEAAEETASIIASEGGEAFAIRTDVTSEDDLAALVAATLKAYGRIDVLDNNVGIAEVGSVVDLPLETWERVFRVNLAGCFLAMKHVIPVMQRQFAQSGQGGSIINISSIASIRHTGVPYASYGASKAAMNQLTRTTAAQYAPEKIRVNAVLPGLMKTPMVEHSAGLAQTYGKGDVAAMWAARDRQVPMGHMGEAWDVAWAALFLASDEARYVTGIELPVDGGVTLQYGA</sequence>
<gene>
    <name evidence="3" type="ORF">ACFPOB_09700</name>
</gene>
<name>A0ABW0ISI1_9HYPH</name>
<dbReference type="Pfam" id="PF13561">
    <property type="entry name" value="adh_short_C2"/>
    <property type="match status" value="1"/>
</dbReference>
<evidence type="ECO:0000256" key="1">
    <source>
        <dbReference type="ARBA" id="ARBA00006484"/>
    </source>
</evidence>
<dbReference type="EC" id="1.1.1.-" evidence="3"/>
<evidence type="ECO:0000256" key="2">
    <source>
        <dbReference type="ARBA" id="ARBA00023002"/>
    </source>
</evidence>
<dbReference type="SUPFAM" id="SSF51735">
    <property type="entry name" value="NAD(P)-binding Rossmann-fold domains"/>
    <property type="match status" value="1"/>
</dbReference>
<dbReference type="RefSeq" id="WP_377797835.1">
    <property type="nucleotide sequence ID" value="NZ_JBHSLW010000010.1"/>
</dbReference>
<dbReference type="CDD" id="cd05233">
    <property type="entry name" value="SDR_c"/>
    <property type="match status" value="1"/>
</dbReference>
<dbReference type="Proteomes" id="UP001596053">
    <property type="component" value="Unassembled WGS sequence"/>
</dbReference>
<dbReference type="NCBIfam" id="NF005559">
    <property type="entry name" value="PRK07231.1"/>
    <property type="match status" value="1"/>
</dbReference>
<accession>A0ABW0ISI1</accession>
<dbReference type="InterPro" id="IPR036291">
    <property type="entry name" value="NAD(P)-bd_dom_sf"/>
</dbReference>
<dbReference type="GO" id="GO:0016491">
    <property type="term" value="F:oxidoreductase activity"/>
    <property type="evidence" value="ECO:0007669"/>
    <property type="project" value="UniProtKB-KW"/>
</dbReference>
<dbReference type="PRINTS" id="PR00080">
    <property type="entry name" value="SDRFAMILY"/>
</dbReference>
<dbReference type="PANTHER" id="PTHR24321:SF15">
    <property type="entry name" value="OXIDOREDUCTASE UCPA"/>
    <property type="match status" value="1"/>
</dbReference>
<dbReference type="Gene3D" id="3.40.50.720">
    <property type="entry name" value="NAD(P)-binding Rossmann-like Domain"/>
    <property type="match status" value="1"/>
</dbReference>
<proteinExistence type="inferred from homology"/>
<keyword evidence="4" id="KW-1185">Reference proteome</keyword>
<organism evidence="3 4">
    <name type="scientific">Bosea eneae</name>
    <dbReference type="NCBI Taxonomy" id="151454"/>
    <lineage>
        <taxon>Bacteria</taxon>
        <taxon>Pseudomonadati</taxon>
        <taxon>Pseudomonadota</taxon>
        <taxon>Alphaproteobacteria</taxon>
        <taxon>Hyphomicrobiales</taxon>
        <taxon>Boseaceae</taxon>
        <taxon>Bosea</taxon>
    </lineage>
</organism>
<comment type="caution">
    <text evidence="3">The sequence shown here is derived from an EMBL/GenBank/DDBJ whole genome shotgun (WGS) entry which is preliminary data.</text>
</comment>
<dbReference type="PROSITE" id="PS00061">
    <property type="entry name" value="ADH_SHORT"/>
    <property type="match status" value="1"/>
</dbReference>
<reference evidence="4" key="1">
    <citation type="journal article" date="2019" name="Int. J. Syst. Evol. Microbiol.">
        <title>The Global Catalogue of Microorganisms (GCM) 10K type strain sequencing project: providing services to taxonomists for standard genome sequencing and annotation.</title>
        <authorList>
            <consortium name="The Broad Institute Genomics Platform"/>
            <consortium name="The Broad Institute Genome Sequencing Center for Infectious Disease"/>
            <person name="Wu L."/>
            <person name="Ma J."/>
        </authorList>
    </citation>
    <scope>NUCLEOTIDE SEQUENCE [LARGE SCALE GENOMIC DNA]</scope>
    <source>
        <strain evidence="4">NCAIM B.01391</strain>
    </source>
</reference>
<dbReference type="EMBL" id="JBHSLW010000010">
    <property type="protein sequence ID" value="MFC5419838.1"/>
    <property type="molecule type" value="Genomic_DNA"/>
</dbReference>
<dbReference type="InterPro" id="IPR020904">
    <property type="entry name" value="Sc_DH/Rdtase_CS"/>
</dbReference>
<dbReference type="PRINTS" id="PR00081">
    <property type="entry name" value="GDHRDH"/>
</dbReference>
<keyword evidence="2 3" id="KW-0560">Oxidoreductase</keyword>
<dbReference type="InterPro" id="IPR002347">
    <property type="entry name" value="SDR_fam"/>
</dbReference>
<evidence type="ECO:0000313" key="4">
    <source>
        <dbReference type="Proteomes" id="UP001596053"/>
    </source>
</evidence>
<comment type="similarity">
    <text evidence="1">Belongs to the short-chain dehydrogenases/reductases (SDR) family.</text>
</comment>